<sequence length="70" mass="7651">MSQSLPFTGRVAPRSGVGWGKPHRLPLLREPHPAAFGRRPPRKGEVLELVTPNSYHPIACFAARPGKGLE</sequence>
<protein>
    <submittedName>
        <fullName evidence="2">Uncharacterized protein</fullName>
    </submittedName>
</protein>
<evidence type="ECO:0000313" key="2">
    <source>
        <dbReference type="EMBL" id="BDV34975.1"/>
    </source>
</evidence>
<proteinExistence type="predicted"/>
<name>A0ABM8EAI2_9HYPH</name>
<evidence type="ECO:0000256" key="1">
    <source>
        <dbReference type="SAM" id="MobiDB-lite"/>
    </source>
</evidence>
<dbReference type="Proteomes" id="UP001317629">
    <property type="component" value="Chromosome"/>
</dbReference>
<gene>
    <name evidence="2" type="ORF">SS37A_25040</name>
</gene>
<reference evidence="2 3" key="1">
    <citation type="journal article" date="2023" name="Int. J. Syst. Evol. Microbiol.">
        <title>Methylocystis iwaonis sp. nov., a type II methane-oxidizing bacterium from surface soil of a rice paddy field in Japan, and emended description of the genus Methylocystis (ex Whittenbury et al. 1970) Bowman et al. 1993.</title>
        <authorList>
            <person name="Kaise H."/>
            <person name="Sawadogo J.B."/>
            <person name="Alam M.S."/>
            <person name="Ueno C."/>
            <person name="Dianou D."/>
            <person name="Shinjo R."/>
            <person name="Asakawa S."/>
        </authorList>
    </citation>
    <scope>NUCLEOTIDE SEQUENCE [LARGE SCALE GENOMIC DNA]</scope>
    <source>
        <strain evidence="2 3">SS37A-Re</strain>
    </source>
</reference>
<feature type="region of interest" description="Disordered" evidence="1">
    <location>
        <begin position="1"/>
        <end position="40"/>
    </location>
</feature>
<keyword evidence="3" id="KW-1185">Reference proteome</keyword>
<dbReference type="EMBL" id="AP027142">
    <property type="protein sequence ID" value="BDV34975.1"/>
    <property type="molecule type" value="Genomic_DNA"/>
</dbReference>
<evidence type="ECO:0000313" key="3">
    <source>
        <dbReference type="Proteomes" id="UP001317629"/>
    </source>
</evidence>
<organism evidence="2 3">
    <name type="scientific">Methylocystis iwaonis</name>
    <dbReference type="NCBI Taxonomy" id="2885079"/>
    <lineage>
        <taxon>Bacteria</taxon>
        <taxon>Pseudomonadati</taxon>
        <taxon>Pseudomonadota</taxon>
        <taxon>Alphaproteobacteria</taxon>
        <taxon>Hyphomicrobiales</taxon>
        <taxon>Methylocystaceae</taxon>
        <taxon>Methylocystis</taxon>
    </lineage>
</organism>
<accession>A0ABM8EAI2</accession>